<dbReference type="Gene3D" id="3.50.50.60">
    <property type="entry name" value="FAD/NAD(P)-binding domain"/>
    <property type="match status" value="1"/>
</dbReference>
<feature type="region of interest" description="Disordered" evidence="4">
    <location>
        <begin position="403"/>
        <end position="423"/>
    </location>
</feature>
<dbReference type="InterPro" id="IPR050641">
    <property type="entry name" value="RIFMO-like"/>
</dbReference>
<dbReference type="EMBL" id="BSTI01000006">
    <property type="protein sequence ID" value="GLY66654.1"/>
    <property type="molecule type" value="Genomic_DNA"/>
</dbReference>
<keyword evidence="5" id="KW-0472">Membrane</keyword>
<evidence type="ECO:0000256" key="5">
    <source>
        <dbReference type="SAM" id="Phobius"/>
    </source>
</evidence>
<accession>A0A9W6VH44</accession>
<dbReference type="PANTHER" id="PTHR43004">
    <property type="entry name" value="TRK SYSTEM POTASSIUM UPTAKE PROTEIN"/>
    <property type="match status" value="1"/>
</dbReference>
<dbReference type="Gene3D" id="3.30.9.10">
    <property type="entry name" value="D-Amino Acid Oxidase, subunit A, domain 2"/>
    <property type="match status" value="1"/>
</dbReference>
<dbReference type="GO" id="GO:0071949">
    <property type="term" value="F:FAD binding"/>
    <property type="evidence" value="ECO:0007669"/>
    <property type="project" value="InterPro"/>
</dbReference>
<proteinExistence type="predicted"/>
<evidence type="ECO:0000259" key="6">
    <source>
        <dbReference type="Pfam" id="PF01494"/>
    </source>
</evidence>
<comment type="caution">
    <text evidence="7">The sequence shown here is derived from an EMBL/GenBank/DDBJ whole genome shotgun (WGS) entry which is preliminary data.</text>
</comment>
<dbReference type="RefSeq" id="WP_285487379.1">
    <property type="nucleotide sequence ID" value="NZ_BSTI01000006.1"/>
</dbReference>
<keyword evidence="2" id="KW-0285">Flavoprotein</keyword>
<keyword evidence="5" id="KW-0812">Transmembrane</keyword>
<dbReference type="InterPro" id="IPR002938">
    <property type="entry name" value="FAD-bd"/>
</dbReference>
<dbReference type="Proteomes" id="UP001165136">
    <property type="component" value="Unassembled WGS sequence"/>
</dbReference>
<evidence type="ECO:0000256" key="2">
    <source>
        <dbReference type="ARBA" id="ARBA00022630"/>
    </source>
</evidence>
<evidence type="ECO:0000256" key="3">
    <source>
        <dbReference type="ARBA" id="ARBA00022827"/>
    </source>
</evidence>
<evidence type="ECO:0000313" key="7">
    <source>
        <dbReference type="EMBL" id="GLY66654.1"/>
    </source>
</evidence>
<evidence type="ECO:0000256" key="4">
    <source>
        <dbReference type="SAM" id="MobiDB-lite"/>
    </source>
</evidence>
<reference evidence="7" key="1">
    <citation type="submission" date="2023-03" db="EMBL/GenBank/DDBJ databases">
        <title>Amycolatopsis taiwanensis NBRC 103393.</title>
        <authorList>
            <person name="Ichikawa N."/>
            <person name="Sato H."/>
            <person name="Tonouchi N."/>
        </authorList>
    </citation>
    <scope>NUCLEOTIDE SEQUENCE</scope>
    <source>
        <strain evidence="7">NBRC 103393</strain>
    </source>
</reference>
<keyword evidence="8" id="KW-1185">Reference proteome</keyword>
<keyword evidence="5" id="KW-1133">Transmembrane helix</keyword>
<feature type="domain" description="FAD-binding" evidence="6">
    <location>
        <begin position="14"/>
        <end position="352"/>
    </location>
</feature>
<dbReference type="PANTHER" id="PTHR43004:SF19">
    <property type="entry name" value="BINDING MONOOXYGENASE, PUTATIVE (JCVI)-RELATED"/>
    <property type="match status" value="1"/>
</dbReference>
<organism evidence="7 8">
    <name type="scientific">Amycolatopsis taiwanensis</name>
    <dbReference type="NCBI Taxonomy" id="342230"/>
    <lineage>
        <taxon>Bacteria</taxon>
        <taxon>Bacillati</taxon>
        <taxon>Actinomycetota</taxon>
        <taxon>Actinomycetes</taxon>
        <taxon>Pseudonocardiales</taxon>
        <taxon>Pseudonocardiaceae</taxon>
        <taxon>Amycolatopsis</taxon>
    </lineage>
</organism>
<gene>
    <name evidence="7" type="ORF">Atai01_32730</name>
</gene>
<name>A0A9W6VH44_9PSEU</name>
<dbReference type="AlphaFoldDB" id="A0A9W6VH44"/>
<dbReference type="Pfam" id="PF01494">
    <property type="entry name" value="FAD_binding_3"/>
    <property type="match status" value="1"/>
</dbReference>
<protein>
    <submittedName>
        <fullName evidence="7">FAD-dependent oxidoreductase</fullName>
    </submittedName>
</protein>
<feature type="transmembrane region" description="Helical" evidence="5">
    <location>
        <begin position="12"/>
        <end position="33"/>
    </location>
</feature>
<keyword evidence="3" id="KW-0274">FAD</keyword>
<dbReference type="GO" id="GO:0016709">
    <property type="term" value="F:oxidoreductase activity, acting on paired donors, with incorporation or reduction of molecular oxygen, NAD(P)H as one donor, and incorporation of one atom of oxygen"/>
    <property type="evidence" value="ECO:0007669"/>
    <property type="project" value="UniProtKB-ARBA"/>
</dbReference>
<dbReference type="SUPFAM" id="SSF51905">
    <property type="entry name" value="FAD/NAD(P)-binding domain"/>
    <property type="match status" value="1"/>
</dbReference>
<dbReference type="PRINTS" id="PR00420">
    <property type="entry name" value="RNGMNOXGNASE"/>
</dbReference>
<dbReference type="Gene3D" id="3.40.30.120">
    <property type="match status" value="1"/>
</dbReference>
<sequence length="535" mass="58007">MNAINETTTPEPIPVLIIGGSLVGLSAAVFLAWRGVPVVVVDKHRGSSPHPRAIGFTTRTVEHFRQVGVEVPPSLQGMKPPRRARVESLTGRWLEEYPWTPGGKGAYGAEDSPVHAIAITQDRLEPLLRERAVELGADLRPGTELLDFAQDDDGVTATLRHRDDGHEYHLRAQYMVAADGATSVVRQTLGIGRHGAGPLSVQRSILFRAPLDEYLKHGVVQFEIEQPDLTAFLTTYSDGRWVLMLSDDIDRDTDEQIQVVQKAIGRTDIPIELVTTGRWDLAGLIADRFSDGRVFLAGDAAHQLPPNRGGFGANTGIDDVHNLAWKLAAVLSGESRPALLNTYDAERRPIADLRHDQLFARADYKAYLTAPTTDVPVLDDAAIELGQLYRSDAVIGAGPELPRAQRPDEWAGQPGTRAPHLALTDSDSSSTLDLFGHEWVVVSEDARWRAAAATASQQLDVAVGFVEIGTDVKTMESDVFDTAYGLSGTGASLVRPDGYIAWRAVTVPEDPATALIQALAQVDDTTRRPSAATLS</sequence>
<dbReference type="Pfam" id="PF21274">
    <property type="entry name" value="Rng_hyd_C"/>
    <property type="match status" value="1"/>
</dbReference>
<comment type="cofactor">
    <cofactor evidence="1">
        <name>FAD</name>
        <dbReference type="ChEBI" id="CHEBI:57692"/>
    </cofactor>
</comment>
<evidence type="ECO:0000256" key="1">
    <source>
        <dbReference type="ARBA" id="ARBA00001974"/>
    </source>
</evidence>
<evidence type="ECO:0000313" key="8">
    <source>
        <dbReference type="Proteomes" id="UP001165136"/>
    </source>
</evidence>
<dbReference type="InterPro" id="IPR036188">
    <property type="entry name" value="FAD/NAD-bd_sf"/>
</dbReference>